<dbReference type="EMBL" id="FWEV01000055">
    <property type="protein sequence ID" value="SLM28720.1"/>
    <property type="molecule type" value="Genomic_DNA"/>
</dbReference>
<organism evidence="1 2">
    <name type="scientific">Desulfamplus magnetovallimortis</name>
    <dbReference type="NCBI Taxonomy" id="1246637"/>
    <lineage>
        <taxon>Bacteria</taxon>
        <taxon>Pseudomonadati</taxon>
        <taxon>Thermodesulfobacteriota</taxon>
        <taxon>Desulfobacteria</taxon>
        <taxon>Desulfobacterales</taxon>
        <taxon>Desulfobacteraceae</taxon>
        <taxon>Desulfamplus</taxon>
    </lineage>
</organism>
<proteinExistence type="predicted"/>
<protein>
    <submittedName>
        <fullName evidence="1">Uncharacterized protein</fullName>
    </submittedName>
</protein>
<sequence length="48" mass="4932">MLEPGAVKVARRVLRGLGSGNTPRLPDTAGASVRKLTTAPAAGELYVI</sequence>
<accession>A0A1W1H8A6</accession>
<name>A0A1W1H8A6_9BACT</name>
<dbReference type="AlphaFoldDB" id="A0A1W1H8A6"/>
<keyword evidence="2" id="KW-1185">Reference proteome</keyword>
<evidence type="ECO:0000313" key="1">
    <source>
        <dbReference type="EMBL" id="SLM28720.1"/>
    </source>
</evidence>
<evidence type="ECO:0000313" key="2">
    <source>
        <dbReference type="Proteomes" id="UP000191931"/>
    </source>
</evidence>
<dbReference type="Proteomes" id="UP000191931">
    <property type="component" value="Unassembled WGS sequence"/>
</dbReference>
<gene>
    <name evidence="1" type="ORF">MTBBW1_1480009</name>
</gene>
<dbReference type="STRING" id="1246637.MTBBW1_1480009"/>
<reference evidence="1 2" key="1">
    <citation type="submission" date="2017-03" db="EMBL/GenBank/DDBJ databases">
        <authorList>
            <person name="Afonso C.L."/>
            <person name="Miller P.J."/>
            <person name="Scott M.A."/>
            <person name="Spackman E."/>
            <person name="Goraichik I."/>
            <person name="Dimitrov K.M."/>
            <person name="Suarez D.L."/>
            <person name="Swayne D.E."/>
        </authorList>
    </citation>
    <scope>NUCLEOTIDE SEQUENCE [LARGE SCALE GENOMIC DNA]</scope>
    <source>
        <strain evidence="1">PRJEB14757</strain>
    </source>
</reference>